<dbReference type="InterPro" id="IPR038109">
    <property type="entry name" value="DNA_bind_recomb_sf"/>
</dbReference>
<dbReference type="SUPFAM" id="SSF53041">
    <property type="entry name" value="Resolvase-like"/>
    <property type="match status" value="1"/>
</dbReference>
<dbReference type="InterPro" id="IPR011109">
    <property type="entry name" value="DNA_bind_recombinase_dom"/>
</dbReference>
<organism evidence="3 4">
    <name type="scientific">Sphingomonas arvum</name>
    <dbReference type="NCBI Taxonomy" id="2992113"/>
    <lineage>
        <taxon>Bacteria</taxon>
        <taxon>Pseudomonadati</taxon>
        <taxon>Pseudomonadota</taxon>
        <taxon>Alphaproteobacteria</taxon>
        <taxon>Sphingomonadales</taxon>
        <taxon>Sphingomonadaceae</taxon>
        <taxon>Sphingomonas</taxon>
    </lineage>
</organism>
<proteinExistence type="predicted"/>
<feature type="domain" description="Recombinase" evidence="2">
    <location>
        <begin position="166"/>
        <end position="280"/>
    </location>
</feature>
<feature type="domain" description="Resolvase/invertase-type recombinase catalytic" evidence="1">
    <location>
        <begin position="6"/>
        <end position="158"/>
    </location>
</feature>
<gene>
    <name evidence="3" type="ORF">OMW55_01600</name>
</gene>
<comment type="caution">
    <text evidence="3">The sequence shown here is derived from an EMBL/GenBank/DDBJ whole genome shotgun (WGS) entry which is preliminary data.</text>
</comment>
<protein>
    <submittedName>
        <fullName evidence="3">Recombinase family protein</fullName>
    </submittedName>
</protein>
<evidence type="ECO:0000313" key="4">
    <source>
        <dbReference type="Proteomes" id="UP001526246"/>
    </source>
</evidence>
<dbReference type="SUPFAM" id="SSF109709">
    <property type="entry name" value="KorB DNA-binding domain-like"/>
    <property type="match status" value="1"/>
</dbReference>
<dbReference type="RefSeq" id="WP_264880299.1">
    <property type="nucleotide sequence ID" value="NZ_JAPDOB010000001.1"/>
</dbReference>
<dbReference type="PANTHER" id="PTHR30461">
    <property type="entry name" value="DNA-INVERTASE FROM LAMBDOID PROPHAGE"/>
    <property type="match status" value="1"/>
</dbReference>
<dbReference type="Pfam" id="PF07508">
    <property type="entry name" value="Recombinase"/>
    <property type="match status" value="1"/>
</dbReference>
<accession>A0ABT3JBR3</accession>
<name>A0ABT3JBR3_9SPHN</name>
<dbReference type="InterPro" id="IPR050639">
    <property type="entry name" value="SSR_resolvase"/>
</dbReference>
<sequence length="587" mass="66456">MAESIRCAIYTRKSADIVAEQEVNSLHAQREVCSAYIKCNAHLGWEEIDKGYDDGGRSGANLDRPALHELILDVERGLVDVIVFYKIDRLTRSLSDFVRLMDSLARHNVAFVSVTQSFDTSTSMGRMILNVLLTFAQFEREMLADRIRDKLTSLRQRGLHVQGRVPLGYDKVAGRLIVNSEEAAIVRSIFERFERFPTIFALMRQLQGEGVTIKKVVTRAGRITGGVPMHRGALYALIKNPIYIGYISCKGTWYEGVHEPIIDRSLWDRVQEVQLARSRPKPPRDPGRNLLSGLIYDGYDRKLFVQDGGSLKDRYRFYQTAPKCRVRKHYLDLIRVRADHVEDLTYQAIATLLADPDRVRRMLLSTGTIDIDMNQLGQRCSAAAAAFMHMDRLELREFYQACLIRIEVAKSELRLLLSIRNLIRFASGEPVPALEPIAGNSHTGRAYLLTINAHVVSAHRDFCLPIQTADPSREHRINRKLVNLLRRASEAQEAVLSRRGETIRDISADFKLGPSKFSRLLRLNYLAPDIKTAICDGAQPQSLSPHDLIYSALPLDWDQQRRLLGFIEPSSHTGEHDIVADLSTTLG</sequence>
<dbReference type="Pfam" id="PF00239">
    <property type="entry name" value="Resolvase"/>
    <property type="match status" value="1"/>
</dbReference>
<dbReference type="Gene3D" id="3.40.50.1390">
    <property type="entry name" value="Resolvase, N-terminal catalytic domain"/>
    <property type="match status" value="1"/>
</dbReference>
<evidence type="ECO:0000259" key="2">
    <source>
        <dbReference type="PROSITE" id="PS51737"/>
    </source>
</evidence>
<evidence type="ECO:0000259" key="1">
    <source>
        <dbReference type="PROSITE" id="PS51736"/>
    </source>
</evidence>
<dbReference type="PROSITE" id="PS51737">
    <property type="entry name" value="RECOMBINASE_DNA_BIND"/>
    <property type="match status" value="1"/>
</dbReference>
<dbReference type="SMART" id="SM00857">
    <property type="entry name" value="Resolvase"/>
    <property type="match status" value="1"/>
</dbReference>
<dbReference type="Proteomes" id="UP001526246">
    <property type="component" value="Unassembled WGS sequence"/>
</dbReference>
<keyword evidence="4" id="KW-1185">Reference proteome</keyword>
<dbReference type="InterPro" id="IPR036162">
    <property type="entry name" value="Resolvase-like_N_sf"/>
</dbReference>
<dbReference type="PROSITE" id="PS51736">
    <property type="entry name" value="RECOMBINASES_3"/>
    <property type="match status" value="1"/>
</dbReference>
<dbReference type="Gene3D" id="3.90.1750.20">
    <property type="entry name" value="Putative Large Serine Recombinase, Chain B, Domain 2"/>
    <property type="match status" value="1"/>
</dbReference>
<dbReference type="InterPro" id="IPR006119">
    <property type="entry name" value="Resolv_N"/>
</dbReference>
<dbReference type="CDD" id="cd03768">
    <property type="entry name" value="SR_ResInv"/>
    <property type="match status" value="1"/>
</dbReference>
<dbReference type="PANTHER" id="PTHR30461:SF23">
    <property type="entry name" value="DNA RECOMBINASE-RELATED"/>
    <property type="match status" value="1"/>
</dbReference>
<evidence type="ECO:0000313" key="3">
    <source>
        <dbReference type="EMBL" id="MCW3796505.1"/>
    </source>
</evidence>
<dbReference type="EMBL" id="JAPDOB010000001">
    <property type="protein sequence ID" value="MCW3796505.1"/>
    <property type="molecule type" value="Genomic_DNA"/>
</dbReference>
<reference evidence="3 4" key="1">
    <citation type="submission" date="2022-10" db="EMBL/GenBank/DDBJ databases">
        <title>Sphingomonas sp.</title>
        <authorList>
            <person name="Jin C."/>
        </authorList>
    </citation>
    <scope>NUCLEOTIDE SEQUENCE [LARGE SCALE GENOMIC DNA]</scope>
    <source>
        <strain evidence="3 4">BN140010</strain>
    </source>
</reference>